<evidence type="ECO:0000313" key="1">
    <source>
        <dbReference type="EMBL" id="PSN64935.1"/>
    </source>
</evidence>
<organism evidence="1 2">
    <name type="scientific">Corynespora cassiicola Philippines</name>
    <dbReference type="NCBI Taxonomy" id="1448308"/>
    <lineage>
        <taxon>Eukaryota</taxon>
        <taxon>Fungi</taxon>
        <taxon>Dikarya</taxon>
        <taxon>Ascomycota</taxon>
        <taxon>Pezizomycotina</taxon>
        <taxon>Dothideomycetes</taxon>
        <taxon>Pleosporomycetidae</taxon>
        <taxon>Pleosporales</taxon>
        <taxon>Corynesporascaceae</taxon>
        <taxon>Corynespora</taxon>
    </lineage>
</organism>
<keyword evidence="2" id="KW-1185">Reference proteome</keyword>
<name>A0A2T2NHM1_CORCC</name>
<dbReference type="Proteomes" id="UP000240883">
    <property type="component" value="Unassembled WGS sequence"/>
</dbReference>
<protein>
    <submittedName>
        <fullName evidence="1">Uncharacterized protein</fullName>
    </submittedName>
</protein>
<reference evidence="1 2" key="1">
    <citation type="journal article" date="2018" name="Front. Microbiol.">
        <title>Genome-Wide Analysis of Corynespora cassiicola Leaf Fall Disease Putative Effectors.</title>
        <authorList>
            <person name="Lopez D."/>
            <person name="Ribeiro S."/>
            <person name="Label P."/>
            <person name="Fumanal B."/>
            <person name="Venisse J.S."/>
            <person name="Kohler A."/>
            <person name="de Oliveira R.R."/>
            <person name="Labutti K."/>
            <person name="Lipzen A."/>
            <person name="Lail K."/>
            <person name="Bauer D."/>
            <person name="Ohm R.A."/>
            <person name="Barry K.W."/>
            <person name="Spatafora J."/>
            <person name="Grigoriev I.V."/>
            <person name="Martin F.M."/>
            <person name="Pujade-Renaud V."/>
        </authorList>
    </citation>
    <scope>NUCLEOTIDE SEQUENCE [LARGE SCALE GENOMIC DNA]</scope>
    <source>
        <strain evidence="1 2">Philippines</strain>
    </source>
</reference>
<proteinExistence type="predicted"/>
<dbReference type="EMBL" id="KZ678137">
    <property type="protein sequence ID" value="PSN64935.1"/>
    <property type="molecule type" value="Genomic_DNA"/>
</dbReference>
<gene>
    <name evidence="1" type="ORF">BS50DRAFT_47553</name>
</gene>
<accession>A0A2T2NHM1</accession>
<dbReference type="AlphaFoldDB" id="A0A2T2NHM1"/>
<sequence>MTAKAQLPRKQSTPRLGPFGVAIGCVSGRFGGGGRKAVFWLSGRRHPRSRSPLGRPLDPLYLCDTSVLGARLWE</sequence>
<evidence type="ECO:0000313" key="2">
    <source>
        <dbReference type="Proteomes" id="UP000240883"/>
    </source>
</evidence>